<dbReference type="EMBL" id="LSSK01000007">
    <property type="protein sequence ID" value="OMH86350.1"/>
    <property type="molecule type" value="Genomic_DNA"/>
</dbReference>
<feature type="region of interest" description="Disordered" evidence="1">
    <location>
        <begin position="1"/>
        <end position="27"/>
    </location>
</feature>
<dbReference type="Proteomes" id="UP000188320">
    <property type="component" value="Unassembled WGS sequence"/>
</dbReference>
<keyword evidence="3" id="KW-1185">Reference proteome</keyword>
<feature type="compositionally biased region" description="Basic and acidic residues" evidence="1">
    <location>
        <begin position="1"/>
        <end position="26"/>
    </location>
</feature>
<reference evidence="3" key="1">
    <citation type="submission" date="2017-01" db="EMBL/GenBank/DDBJ databases">
        <authorList>
            <person name="Wang Y."/>
            <person name="White M."/>
            <person name="Kvist S."/>
            <person name="Moncalvo J.-M."/>
        </authorList>
    </citation>
    <scope>NUCLEOTIDE SEQUENCE [LARGE SCALE GENOMIC DNA]</scope>
    <source>
        <strain evidence="3">COL-18-3</strain>
    </source>
</reference>
<proteinExistence type="predicted"/>
<evidence type="ECO:0000256" key="1">
    <source>
        <dbReference type="SAM" id="MobiDB-lite"/>
    </source>
</evidence>
<name>A0A1R1PZH2_ZANCU</name>
<organism evidence="2 3">
    <name type="scientific">Zancudomyces culisetae</name>
    <name type="common">Gut fungus</name>
    <name type="synonym">Smittium culisetae</name>
    <dbReference type="NCBI Taxonomy" id="1213189"/>
    <lineage>
        <taxon>Eukaryota</taxon>
        <taxon>Fungi</taxon>
        <taxon>Fungi incertae sedis</taxon>
        <taxon>Zoopagomycota</taxon>
        <taxon>Kickxellomycotina</taxon>
        <taxon>Harpellomycetes</taxon>
        <taxon>Harpellales</taxon>
        <taxon>Legeriomycetaceae</taxon>
        <taxon>Zancudomyces</taxon>
    </lineage>
</organism>
<gene>
    <name evidence="2" type="ORF">AX774_g71</name>
</gene>
<sequence>MSSSNNDKKKRAEEPNTQKKVYKEDSALLSNNITPDSVATMNGGTPKTTEMDKMTSEILGNEGTNKINTTGYNGAFIDEEQDPMEGMHIVYVRTDGSGTCVDGREHEWRESGLIGGFCCGASICFRNLGRICYTSHKCVKCGIKIQRSSLVA</sequence>
<accession>A0A1R1PZH2</accession>
<dbReference type="OrthoDB" id="5588886at2759"/>
<evidence type="ECO:0000313" key="3">
    <source>
        <dbReference type="Proteomes" id="UP000188320"/>
    </source>
</evidence>
<protein>
    <submittedName>
        <fullName evidence="2">Uncharacterized protein</fullName>
    </submittedName>
</protein>
<comment type="caution">
    <text evidence="2">The sequence shown here is derived from an EMBL/GenBank/DDBJ whole genome shotgun (WGS) entry which is preliminary data.</text>
</comment>
<dbReference type="AlphaFoldDB" id="A0A1R1PZH2"/>
<evidence type="ECO:0000313" key="2">
    <source>
        <dbReference type="EMBL" id="OMH86350.1"/>
    </source>
</evidence>